<evidence type="ECO:0000256" key="1">
    <source>
        <dbReference type="ARBA" id="ARBA00009995"/>
    </source>
</evidence>
<evidence type="ECO:0000313" key="2">
    <source>
        <dbReference type="EMBL" id="KAF5766095.1"/>
    </source>
</evidence>
<keyword evidence="2" id="KW-0328">Glycosyltransferase</keyword>
<evidence type="ECO:0000313" key="4">
    <source>
        <dbReference type="Proteomes" id="UP000215914"/>
    </source>
</evidence>
<dbReference type="EC" id="2.4.1.324" evidence="2"/>
<reference evidence="2" key="3">
    <citation type="submission" date="2020-06" db="EMBL/GenBank/DDBJ databases">
        <title>Helianthus annuus Genome sequencing and assembly Release 2.</title>
        <authorList>
            <person name="Gouzy J."/>
            <person name="Langlade N."/>
            <person name="Munos S."/>
        </authorList>
    </citation>
    <scope>NUCLEOTIDE SEQUENCE</scope>
    <source>
        <tissue evidence="2">Leaves</tissue>
    </source>
</reference>
<dbReference type="SUPFAM" id="SSF53756">
    <property type="entry name" value="UDP-Glycosyltransferase/glycogen phosphorylase"/>
    <property type="match status" value="1"/>
</dbReference>
<sequence length="271" mass="30437">MKNIHILAVPYPAQGHVMPLMEATRCFTSNGLKVTFVNTEFIQKRLMSACLEIDCPSDLMQLASIPDGMEPCGDRNDHGKLAKTMFQLMPTKLEELINDINKNDDEKITCIIADCYMGWVLRVARKMSIRLALFCPSSAAVLAVSMSLQKLMDDEVINRRSGEILKDQMIQLSTSMPLMDPANFVWACMGDPVTNQIFFDYLFLEGKDAAEAADHIICNSSMELEPGAFTLFPKMLPIGPLLERRLYLLNMARSTAGPLGHLCCIWEHHNF</sequence>
<dbReference type="Gramene" id="mRNA:HanXRQr2_Chr15g0711311">
    <property type="protein sequence ID" value="mRNA:HanXRQr2_Chr15g0711311"/>
    <property type="gene ID" value="HanXRQr2_Chr15g0711311"/>
</dbReference>
<dbReference type="EMBL" id="CM007904">
    <property type="protein sequence ID" value="OTF95961.1"/>
    <property type="molecule type" value="Genomic_DNA"/>
</dbReference>
<dbReference type="EMBL" id="MNCJ02000330">
    <property type="protein sequence ID" value="KAF5766095.1"/>
    <property type="molecule type" value="Genomic_DNA"/>
</dbReference>
<accession>A0A251SBN0</accession>
<dbReference type="OMA" id="CFPASTI"/>
<dbReference type="Gene3D" id="3.40.50.2000">
    <property type="entry name" value="Glycogen Phosphorylase B"/>
    <property type="match status" value="1"/>
</dbReference>
<keyword evidence="4" id="KW-1185">Reference proteome</keyword>
<evidence type="ECO:0000313" key="3">
    <source>
        <dbReference type="EMBL" id="OTF95961.1"/>
    </source>
</evidence>
<dbReference type="InParanoid" id="A0A251SBN0"/>
<dbReference type="GO" id="GO:0080044">
    <property type="term" value="F:quercetin 7-O-glucosyltransferase activity"/>
    <property type="evidence" value="ECO:0000318"/>
    <property type="project" value="GO_Central"/>
</dbReference>
<reference evidence="2 4" key="1">
    <citation type="journal article" date="2017" name="Nature">
        <title>The sunflower genome provides insights into oil metabolism, flowering and Asterid evolution.</title>
        <authorList>
            <person name="Badouin H."/>
            <person name="Gouzy J."/>
            <person name="Grassa C.J."/>
            <person name="Murat F."/>
            <person name="Staton S.E."/>
            <person name="Cottret L."/>
            <person name="Lelandais-Briere C."/>
            <person name="Owens G.L."/>
            <person name="Carrere S."/>
            <person name="Mayjonade B."/>
            <person name="Legrand L."/>
            <person name="Gill N."/>
            <person name="Kane N.C."/>
            <person name="Bowers J.E."/>
            <person name="Hubner S."/>
            <person name="Bellec A."/>
            <person name="Berard A."/>
            <person name="Berges H."/>
            <person name="Blanchet N."/>
            <person name="Boniface M.C."/>
            <person name="Brunel D."/>
            <person name="Catrice O."/>
            <person name="Chaidir N."/>
            <person name="Claudel C."/>
            <person name="Donnadieu C."/>
            <person name="Faraut T."/>
            <person name="Fievet G."/>
            <person name="Helmstetter N."/>
            <person name="King M."/>
            <person name="Knapp S.J."/>
            <person name="Lai Z."/>
            <person name="Le Paslier M.C."/>
            <person name="Lippi Y."/>
            <person name="Lorenzon L."/>
            <person name="Mandel J.R."/>
            <person name="Marage G."/>
            <person name="Marchand G."/>
            <person name="Marquand E."/>
            <person name="Bret-Mestries E."/>
            <person name="Morien E."/>
            <person name="Nambeesan S."/>
            <person name="Nguyen T."/>
            <person name="Pegot-Espagnet P."/>
            <person name="Pouilly N."/>
            <person name="Raftis F."/>
            <person name="Sallet E."/>
            <person name="Schiex T."/>
            <person name="Thomas J."/>
            <person name="Vandecasteele C."/>
            <person name="Vares D."/>
            <person name="Vear F."/>
            <person name="Vautrin S."/>
            <person name="Crespi M."/>
            <person name="Mangin B."/>
            <person name="Burke J.M."/>
            <person name="Salse J."/>
            <person name="Munos S."/>
            <person name="Vincourt P."/>
            <person name="Rieseberg L.H."/>
            <person name="Langlade N.B."/>
        </authorList>
    </citation>
    <scope>NUCLEOTIDE SEQUENCE [LARGE SCALE GENOMIC DNA]</scope>
    <source>
        <strain evidence="4">cv. SF193</strain>
        <tissue evidence="2">Leaves</tissue>
    </source>
</reference>
<name>A0A251SBN0_HELAN</name>
<dbReference type="PANTHER" id="PTHR11926:SF1412">
    <property type="entry name" value="UDP-GLYCOSYLTRANSFERASE 83A1-LIKE"/>
    <property type="match status" value="1"/>
</dbReference>
<organism evidence="3 4">
    <name type="scientific">Helianthus annuus</name>
    <name type="common">Common sunflower</name>
    <dbReference type="NCBI Taxonomy" id="4232"/>
    <lineage>
        <taxon>Eukaryota</taxon>
        <taxon>Viridiplantae</taxon>
        <taxon>Streptophyta</taxon>
        <taxon>Embryophyta</taxon>
        <taxon>Tracheophyta</taxon>
        <taxon>Spermatophyta</taxon>
        <taxon>Magnoliopsida</taxon>
        <taxon>eudicotyledons</taxon>
        <taxon>Gunneridae</taxon>
        <taxon>Pentapetalae</taxon>
        <taxon>asterids</taxon>
        <taxon>campanulids</taxon>
        <taxon>Asterales</taxon>
        <taxon>Asteraceae</taxon>
        <taxon>Asteroideae</taxon>
        <taxon>Heliantheae alliance</taxon>
        <taxon>Heliantheae</taxon>
        <taxon>Helianthus</taxon>
    </lineage>
</organism>
<dbReference type="GO" id="GO:0005737">
    <property type="term" value="C:cytoplasm"/>
    <property type="evidence" value="ECO:0000318"/>
    <property type="project" value="GO_Central"/>
</dbReference>
<dbReference type="FunFam" id="3.40.50.2000:FF:000108">
    <property type="entry name" value="UDP-glycosyltransferase 83A1"/>
    <property type="match status" value="1"/>
</dbReference>
<comment type="similarity">
    <text evidence="1">Belongs to the UDP-glycosyltransferase family.</text>
</comment>
<dbReference type="AlphaFoldDB" id="A0A251SBN0"/>
<reference evidence="3" key="2">
    <citation type="submission" date="2017-02" db="EMBL/GenBank/DDBJ databases">
        <title>Sunflower complete genome.</title>
        <authorList>
            <person name="Langlade N."/>
            <person name="Munos S."/>
        </authorList>
    </citation>
    <scope>NUCLEOTIDE SEQUENCE [LARGE SCALE GENOMIC DNA]</scope>
    <source>
        <tissue evidence="3">Leaves</tissue>
    </source>
</reference>
<dbReference type="Proteomes" id="UP000215914">
    <property type="component" value="Chromosome 15"/>
</dbReference>
<dbReference type="GO" id="GO:0080043">
    <property type="term" value="F:quercetin 3-O-glucosyltransferase activity"/>
    <property type="evidence" value="ECO:0000318"/>
    <property type="project" value="GO_Central"/>
</dbReference>
<dbReference type="PANTHER" id="PTHR11926">
    <property type="entry name" value="GLUCOSYL/GLUCURONOSYL TRANSFERASES"/>
    <property type="match status" value="1"/>
</dbReference>
<protein>
    <submittedName>
        <fullName evidence="2">7-deoxyloganetin glucosyltransferase</fullName>
        <ecNumber evidence="2">2.4.1.324</ecNumber>
    </submittedName>
    <submittedName>
        <fullName evidence="3">Putative UDP-glucuronosyl/UDP-glucosyltransferase</fullName>
    </submittedName>
</protein>
<gene>
    <name evidence="3" type="ORF">HannXRQ_Chr15g0488841</name>
    <name evidence="2" type="ORF">HanXRQr2_Chr15g0711311</name>
</gene>
<keyword evidence="3" id="KW-0808">Transferase</keyword>
<proteinExistence type="inferred from homology"/>